<dbReference type="RefSeq" id="WP_240131219.1">
    <property type="nucleotide sequence ID" value="NZ_JACSDI010000007.1"/>
</dbReference>
<keyword evidence="2" id="KW-1185">Reference proteome</keyword>
<name>A0ABS9QW69_9GAMM</name>
<sequence length="111" mass="12939">MARPLKALPDDAPDMYAFVNAPKAANDEPSLNELARRVEHVRPIRQYPLFYHCRGGDSDKKFVLSRMRWIPDNLKHWASLEFERLFSEGGREGRYNAKKFLHDLASSYRGM</sequence>
<accession>A0ABS9QW69</accession>
<dbReference type="Proteomes" id="UP000829384">
    <property type="component" value="Unassembled WGS sequence"/>
</dbReference>
<organism evidence="1 2">
    <name type="scientific">Shewanella cutis</name>
    <dbReference type="NCBI Taxonomy" id="2766780"/>
    <lineage>
        <taxon>Bacteria</taxon>
        <taxon>Pseudomonadati</taxon>
        <taxon>Pseudomonadota</taxon>
        <taxon>Gammaproteobacteria</taxon>
        <taxon>Alteromonadales</taxon>
        <taxon>Shewanellaceae</taxon>
        <taxon>Shewanella</taxon>
    </lineage>
</organism>
<comment type="caution">
    <text evidence="1">The sequence shown here is derived from an EMBL/GenBank/DDBJ whole genome shotgun (WGS) entry which is preliminary data.</text>
</comment>
<proteinExistence type="predicted"/>
<gene>
    <name evidence="1" type="ORF">H9J30_11835</name>
</gene>
<protein>
    <recommendedName>
        <fullName evidence="3">Transposase</fullName>
    </recommendedName>
</protein>
<evidence type="ECO:0008006" key="3">
    <source>
        <dbReference type="Google" id="ProtNLM"/>
    </source>
</evidence>
<reference evidence="1 2" key="1">
    <citation type="submission" date="2020-08" db="EMBL/GenBank/DDBJ databases">
        <title>Whole genome sequence of Shewanella sp strain PS-2.</title>
        <authorList>
            <person name="Das S.K."/>
        </authorList>
    </citation>
    <scope>NUCLEOTIDE SEQUENCE [LARGE SCALE GENOMIC DNA]</scope>
    <source>
        <strain evidence="1 2">PS-2</strain>
    </source>
</reference>
<dbReference type="EMBL" id="JACSDI010000007">
    <property type="protein sequence ID" value="MCG9964601.1"/>
    <property type="molecule type" value="Genomic_DNA"/>
</dbReference>
<evidence type="ECO:0000313" key="2">
    <source>
        <dbReference type="Proteomes" id="UP000829384"/>
    </source>
</evidence>
<evidence type="ECO:0000313" key="1">
    <source>
        <dbReference type="EMBL" id="MCG9964601.1"/>
    </source>
</evidence>